<dbReference type="Proteomes" id="UP000266272">
    <property type="component" value="Unassembled WGS sequence"/>
</dbReference>
<dbReference type="GO" id="GO:0043041">
    <property type="term" value="P:amino acid activation for nonribosomal peptide biosynthetic process"/>
    <property type="evidence" value="ECO:0007669"/>
    <property type="project" value="TreeGrafter"/>
</dbReference>
<dbReference type="FunFam" id="3.30.300.30:FF:000015">
    <property type="entry name" value="Nonribosomal peptide synthase SidD"/>
    <property type="match status" value="3"/>
</dbReference>
<comment type="similarity">
    <text evidence="4">Belongs to the NRP synthetase family.</text>
</comment>
<keyword evidence="3" id="KW-0436">Ligase</keyword>
<dbReference type="InterPro" id="IPR020806">
    <property type="entry name" value="PKS_PP-bd"/>
</dbReference>
<dbReference type="Gene3D" id="3.30.300.30">
    <property type="match status" value="3"/>
</dbReference>
<dbReference type="InterPro" id="IPR023213">
    <property type="entry name" value="CAT-like_dom_sf"/>
</dbReference>
<dbReference type="PROSITE" id="PS00455">
    <property type="entry name" value="AMP_BINDING"/>
    <property type="match status" value="1"/>
</dbReference>
<dbReference type="GO" id="GO:0044550">
    <property type="term" value="P:secondary metabolite biosynthetic process"/>
    <property type="evidence" value="ECO:0007669"/>
    <property type="project" value="TreeGrafter"/>
</dbReference>
<feature type="domain" description="Carrier" evidence="5">
    <location>
        <begin position="720"/>
        <end position="797"/>
    </location>
</feature>
<organism evidence="6 7">
    <name type="scientific">Trichoderma arundinaceum</name>
    <dbReference type="NCBI Taxonomy" id="490622"/>
    <lineage>
        <taxon>Eukaryota</taxon>
        <taxon>Fungi</taxon>
        <taxon>Dikarya</taxon>
        <taxon>Ascomycota</taxon>
        <taxon>Pezizomycotina</taxon>
        <taxon>Sordariomycetes</taxon>
        <taxon>Hypocreomycetidae</taxon>
        <taxon>Hypocreales</taxon>
        <taxon>Hypocreaceae</taxon>
        <taxon>Trichoderma</taxon>
    </lineage>
</organism>
<sequence>MSKDGFLASIGTLANLLPCDIQFESKTPLADTLRRAESDFIKALSYQQVSLDDIHCIVESGNDPLFNTCMTFPYQETSATDQLHGILPLKLTEKEDLDPTEYDITIHVGTEWQCYLLYRNHFMSEEQASHLADALSTVFISLIKFPHEVVEKIELFSPLDHQKLLRWNRTAPVASYFCLHDLIDKQCRSQPDDLAVFSWDGSLTYRELDRLSSSLANRLHEAGVRPEVFVPVCFDRCKWMPVAMLGIIKAGGAFCALDPSYPLSRLTEICQELKSTVILTIASNELQASQLAHTVVTVGDDLWSEKDDEEQQKRVPLSNIRPDNALYAVFTSGSTGKPKGVVVEHRSFSSCALESQRPLNIRPHDRILHFASYAFDLSIFEILTALTVGASIAIPSEKARREDLPQAVQELQATWAFLTPTVARMYQSEDFPSLKTLCLGGEAVQALDVEKWASKNLITGYNPAESCPLGISGPADQSAANFLGWSFSSQASWIVDPLNYRKLVPVGAVGELVIEGPAVARGYVHDPTCSLPESPFIVTPPKWLSRFRASISTDTRLYLTGDLVRYGRDGAVHFIGRKDLQVKVHGQRIELSEIEFHLERILKPFAYMVIVEAVSLKSRTILVAFIAPTENLTSEQESDTTRTLELNVTTQEVEALAADAVRQLRGILPNYMIPTVYQPVSHIPISRSGKIDRGQLRSLALSLPPETLYRIKGQSRPGNAPITDAESHLQKLFAQVLDIYPNQIGRDSDFFRLGGDSIQAMRLLALTRQEGSCDLTYQDIFSYSKLRDMASVFGSFSGISSSAVEVPGPAPFSLVQEADLLTKIASEQCGIPEEDVDDIYPCTALQSSLIAATAHEQDAYVSLQSFTLIDNIDIIRLQGAWDMTSTHHPILRTRIIQVNTGASYQVVVRVPLSWSERSSNAEFQPSFGLGTPLIQLSFINGQLLVAMHHALYDGWSLPLLIAEVDRAYLQLAPQTLPPFSHFVKHVVENEDTAASFWRAELQDADTIHFPTPPFLNYKPEPHTLLTKTIALTSSSNTRRNITIATEIQLAWAFTSYTYTSSQDVIFGVLSLGRGAPVMGVERMLGPTIASTPFRVLIDLAQNVEDALEDVQYRLVEQTKYEHLGLQKIAQLNRNAAAACSFQTMLIIESHESDEIRGTWFTRHEFLSELIGFSSHSLTLMCQLRDGAVEVTAIFDQSIVPDIQMERILSQFQNILIQIHASRASNISLGDISKLSAQDWDQLNAWNSTLPSALDLCVHEMVLELCQRQPEASAIHSWDGDMTYKELEIHARRLASHLQGLGVGPNTFIAIYLEKSLWMVVAQLGVLIAGAAFTALETSQPINHLREICRTVKPAVLLTSDNLRKSATGLEVSAPLVALNKQLFHQESGNHGQTFDNPLVKASNAMYSIATSGTTGKPKVVITEHRAFLANSKPLIDRWGLTPDSRVLQFAGYSFDSMVLEHFITLLAGGCLCVPSSFNRDNSLAMIINEMRVNWAVLTSSVIQLLSPATVPILKTIIQGGEPMHLGIINRWAAHVRLFNAYGPAECSVSSSSTGVISPDAKNPKNIGFATGGVCWIVDPENLESLPVPIGAEGELVIEGPILARGYLGDSARTAAAFAPLPQWLDNIRGRSGEGRVYRTGDIARYDPDGSISFVRRKDFQVKLRGQRLELLEVEYHVQNCFSDALQVVATIATLPDTQRTILVALVLSVSTTSDVSASSPPNEGMTTSSNNLLLLASSPQFLIDLHTADIALQERLPSYMVPSLFIPASQFPRDINGKVNRGEIAKYLAALSRKEWDSYISPNRVAPSTDLERKMQSLWATVLNIPPSSIGIYDSFFRLGGDSITCMQVVEQCRIAGIVITVKDIFKQRTIEKLVAMAVTESRESSITEATYKAESKFSFYDPGELEKYKARIQSQLEEDQVVDDIYPCSPIQQGILMSWARNAKHYEEVIQWKMVSRDSIDVDHLRNAWAQVVDRHPILRTIFLDLCEENYLDQVVLENYSPTVLVDTDGRVAEQLSTDYHQPMHHLHIKQLSAVEATISLHINHALVDGSSLFIIKRDLAMAYEGHLASSLPPPSYRNYIAYLQRCNSRKNSGDYWKSYLEGTAPCLFPDLKDPRTEDVSQTFETFTLELIATVELTQFCETYKLALTRMDEICFGYMTSGRHVPVTGVQDIVGPLFNMLVARISLPFGAPVMSIMQKYHDDFLARSASDELFNTLITIFNDKQDGKSTKNTPAVTFIGDDIHNQSEYVITLNILMLEDQSSMKISYHTSSLSSNYVMTVARAFRHVLITVLKQPQLHLNEIELLDEEDRSTLYEENRVIAASLDRCIHHTIHQRCLESPVSPAICSWDGDLSYTQLDQFSSSLAEQLISQGVGVEMTIPVLLEKSRWTPVAMLAVLKSGASFALMDASHPLGRLQTICEAIKPRLILASPQTRSKAISLSPHVIEITDQLFDQTHAKLRYFWPEVDVRANNAAYVVFTSGSTGIPKGAVVDHSCLATAIQNLQGRLYVNSYSRALQFSSHAWDIPVMDVLLTLYAGGCVCIPSDEERTGNIAQAANRMMVNWAILTPTVARLVMPEDFTYLETVILAGEAISSADLGRWHDKVRVIQGYGPAECSVISTVSEPLTFSSNPRNIGRPSGCVAWIVHRDNHNLLAPPGSVGELVLEGPIVGRGYINDSKRSAAAFIDPPSWLTRFRGGKPTNRLYKTGDLVYSSLDSSLYFVGRKDDQIKIRGQRVELGEVEAQVSKLFQGSHVVVEYMKDLNSGALAAFLLQKDDFNAPPGSSLLRRPSLHFQESVSAALSSLREAIPLYMIPTIFLPVAYLPRGPTGKTDRRLLRDSISSLSQVELQIYHTTNATRRAPSTPLEAQLQDHVSRVLHRPADSIPFDEDLFTIGLDSLTAMTLAASAREDGLTIPVPTIFQHPRLSQLATVLSQETKTGQQQCLPSPPNPLAPSVNEICIQQQLDRSQIINVVPTSYYQRGSIASHHTNFIALHFSQPLDPTAFRAAAVALVKKHAILRTAFVPFHDSFVQISLCDFDLPVKEFRIDGDDPSVVTESICREASKASISFGIPSTQLLLVQGRANGRLSAVLRLHRAQADGITVACLIADLCAILDKGATSSSHPTLEHADFIIHRAAHNSPSVFKSWRELLQGSSMTYLVPPNQYIRSTDRSHIEQLVTSTCDIPMPSPKGGITMATIVKAAWALCLVRQTQALDVVFAQLVRNRHLAIAGIERSVGPCLNYVPVRMSLQLDWTLEKLLLQVQRQHIQTMACDTADWDDLVVQSTSWPRDTEFGSAVHYLSAPVASNYMFPGNIPCQLQMYDFKMLHTYPMVTCIAFPSKDSATAILKIILTSAVFGQEVADRLHSLFQDMISQLINRTESLVMEVIDK</sequence>
<feature type="domain" description="Carrier" evidence="5">
    <location>
        <begin position="2861"/>
        <end position="2937"/>
    </location>
</feature>
<dbReference type="PROSITE" id="PS00012">
    <property type="entry name" value="PHOSPHOPANTETHEINE"/>
    <property type="match status" value="1"/>
</dbReference>
<dbReference type="PANTHER" id="PTHR45527">
    <property type="entry name" value="NONRIBOSOMAL PEPTIDE SYNTHETASE"/>
    <property type="match status" value="1"/>
</dbReference>
<dbReference type="PROSITE" id="PS50075">
    <property type="entry name" value="CARRIER"/>
    <property type="match status" value="3"/>
</dbReference>
<dbReference type="InterPro" id="IPR006162">
    <property type="entry name" value="Ppantetheine_attach_site"/>
</dbReference>
<dbReference type="InterPro" id="IPR000873">
    <property type="entry name" value="AMP-dep_synth/lig_dom"/>
</dbReference>
<dbReference type="InterPro" id="IPR042099">
    <property type="entry name" value="ANL_N_sf"/>
</dbReference>
<dbReference type="CDD" id="cd19545">
    <property type="entry name" value="FUM14_C_NRPS-like"/>
    <property type="match status" value="1"/>
</dbReference>
<dbReference type="GO" id="GO:0031177">
    <property type="term" value="F:phosphopantetheine binding"/>
    <property type="evidence" value="ECO:0007669"/>
    <property type="project" value="InterPro"/>
</dbReference>
<dbReference type="Gene3D" id="3.30.559.30">
    <property type="entry name" value="Nonribosomal peptide synthetase, condensation domain"/>
    <property type="match status" value="4"/>
</dbReference>
<dbReference type="OrthoDB" id="416786at2759"/>
<dbReference type="PANTHER" id="PTHR45527:SF1">
    <property type="entry name" value="FATTY ACID SYNTHASE"/>
    <property type="match status" value="1"/>
</dbReference>
<dbReference type="CDD" id="cd05918">
    <property type="entry name" value="A_NRPS_SidN3_like"/>
    <property type="match status" value="3"/>
</dbReference>
<dbReference type="FunFam" id="3.30.559.30:FF:000003">
    <property type="entry name" value="Nonribosomal peptide synthase SidD"/>
    <property type="match status" value="1"/>
</dbReference>
<dbReference type="InterPro" id="IPR036736">
    <property type="entry name" value="ACP-like_sf"/>
</dbReference>
<dbReference type="InterPro" id="IPR045851">
    <property type="entry name" value="AMP-bd_C_sf"/>
</dbReference>
<evidence type="ECO:0000313" key="7">
    <source>
        <dbReference type="Proteomes" id="UP000266272"/>
    </source>
</evidence>
<comment type="caution">
    <text evidence="6">The sequence shown here is derived from an EMBL/GenBank/DDBJ whole genome shotgun (WGS) entry which is preliminary data.</text>
</comment>
<dbReference type="SUPFAM" id="SSF52777">
    <property type="entry name" value="CoA-dependent acyltransferases"/>
    <property type="match status" value="7"/>
</dbReference>
<name>A0A395NF55_TRIAR</name>
<reference evidence="6 7" key="1">
    <citation type="journal article" date="2018" name="PLoS Pathog.">
        <title>Evolution of structural diversity of trichothecenes, a family of toxins produced by plant pathogenic and entomopathogenic fungi.</title>
        <authorList>
            <person name="Proctor R.H."/>
            <person name="McCormick S.P."/>
            <person name="Kim H.S."/>
            <person name="Cardoza R.E."/>
            <person name="Stanley A.M."/>
            <person name="Lindo L."/>
            <person name="Kelly A."/>
            <person name="Brown D.W."/>
            <person name="Lee T."/>
            <person name="Vaughan M.M."/>
            <person name="Alexander N.J."/>
            <person name="Busman M."/>
            <person name="Gutierrez S."/>
        </authorList>
    </citation>
    <scope>NUCLEOTIDE SEQUENCE [LARGE SCALE GENOMIC DNA]</scope>
    <source>
        <strain evidence="6 7">IBT 40837</strain>
    </source>
</reference>
<dbReference type="NCBIfam" id="NF003417">
    <property type="entry name" value="PRK04813.1"/>
    <property type="match status" value="3"/>
</dbReference>
<evidence type="ECO:0000313" key="6">
    <source>
        <dbReference type="EMBL" id="RFU74756.1"/>
    </source>
</evidence>
<evidence type="ECO:0000256" key="2">
    <source>
        <dbReference type="ARBA" id="ARBA00022553"/>
    </source>
</evidence>
<dbReference type="SMART" id="SM00823">
    <property type="entry name" value="PKS_PP"/>
    <property type="match status" value="2"/>
</dbReference>
<proteinExistence type="inferred from homology"/>
<dbReference type="InterPro" id="IPR010071">
    <property type="entry name" value="AA_adenyl_dom"/>
</dbReference>
<dbReference type="STRING" id="490622.A0A395NF55"/>
<gene>
    <name evidence="6" type="ORF">TARUN_7485</name>
</gene>
<dbReference type="SUPFAM" id="SSF47336">
    <property type="entry name" value="ACP-like"/>
    <property type="match status" value="3"/>
</dbReference>
<dbReference type="InterPro" id="IPR009081">
    <property type="entry name" value="PP-bd_ACP"/>
</dbReference>
<dbReference type="InterPro" id="IPR001242">
    <property type="entry name" value="Condensation_dom"/>
</dbReference>
<dbReference type="InterPro" id="IPR020845">
    <property type="entry name" value="AMP-binding_CS"/>
</dbReference>
<keyword evidence="7" id="KW-1185">Reference proteome</keyword>
<evidence type="ECO:0000256" key="3">
    <source>
        <dbReference type="ARBA" id="ARBA00022598"/>
    </source>
</evidence>
<evidence type="ECO:0000259" key="5">
    <source>
        <dbReference type="PROSITE" id="PS50075"/>
    </source>
</evidence>
<keyword evidence="1" id="KW-0596">Phosphopantetheine</keyword>
<keyword evidence="2" id="KW-0597">Phosphoprotein</keyword>
<dbReference type="FunFam" id="3.40.50.12780:FF:000014">
    <property type="entry name" value="Nonribosomal peptide synthetase 1"/>
    <property type="match status" value="1"/>
</dbReference>
<dbReference type="FunFam" id="1.10.1200.10:FF:000005">
    <property type="entry name" value="Nonribosomal peptide synthetase 1"/>
    <property type="match status" value="1"/>
</dbReference>
<dbReference type="Pfam" id="PF00550">
    <property type="entry name" value="PP-binding"/>
    <property type="match status" value="3"/>
</dbReference>
<dbReference type="GO" id="GO:0005737">
    <property type="term" value="C:cytoplasm"/>
    <property type="evidence" value="ECO:0007669"/>
    <property type="project" value="TreeGrafter"/>
</dbReference>
<dbReference type="GO" id="GO:0016874">
    <property type="term" value="F:ligase activity"/>
    <property type="evidence" value="ECO:0007669"/>
    <property type="project" value="UniProtKB-KW"/>
</dbReference>
<dbReference type="NCBIfam" id="TIGR01733">
    <property type="entry name" value="AA-adenyl-dom"/>
    <property type="match status" value="3"/>
</dbReference>
<feature type="domain" description="Carrier" evidence="5">
    <location>
        <begin position="1806"/>
        <end position="1882"/>
    </location>
</feature>
<protein>
    <submittedName>
        <fullName evidence="6">Lysergyl peptide synthetase subunit 1</fullName>
    </submittedName>
</protein>
<dbReference type="Gene3D" id="3.30.559.10">
    <property type="entry name" value="Chloramphenicol acetyltransferase-like domain"/>
    <property type="match status" value="3"/>
</dbReference>
<dbReference type="Pfam" id="PF00668">
    <property type="entry name" value="Condensation"/>
    <property type="match status" value="4"/>
</dbReference>
<dbReference type="Gene3D" id="1.10.1200.10">
    <property type="entry name" value="ACP-like"/>
    <property type="match status" value="3"/>
</dbReference>
<evidence type="ECO:0000256" key="1">
    <source>
        <dbReference type="ARBA" id="ARBA00022450"/>
    </source>
</evidence>
<dbReference type="CDD" id="cd19542">
    <property type="entry name" value="CT_NRPS-like"/>
    <property type="match status" value="2"/>
</dbReference>
<accession>A0A395NF55</accession>
<dbReference type="Gene3D" id="3.40.50.12780">
    <property type="entry name" value="N-terminal domain of ligase-like"/>
    <property type="match status" value="3"/>
</dbReference>
<evidence type="ECO:0000256" key="4">
    <source>
        <dbReference type="ARBA" id="ARBA00029454"/>
    </source>
</evidence>
<dbReference type="SUPFAM" id="SSF56801">
    <property type="entry name" value="Acetyl-CoA synthetase-like"/>
    <property type="match status" value="3"/>
</dbReference>
<dbReference type="EMBL" id="PXOA01000500">
    <property type="protein sequence ID" value="RFU74756.1"/>
    <property type="molecule type" value="Genomic_DNA"/>
</dbReference>
<dbReference type="Pfam" id="PF00501">
    <property type="entry name" value="AMP-binding"/>
    <property type="match status" value="3"/>
</dbReference>